<dbReference type="InterPro" id="IPR033469">
    <property type="entry name" value="CYTH-like_dom_sf"/>
</dbReference>
<name>A0A1I0G3W9_9FIRM</name>
<keyword evidence="3" id="KW-1185">Reference proteome</keyword>
<evidence type="ECO:0000259" key="1">
    <source>
        <dbReference type="PROSITE" id="PS51707"/>
    </source>
</evidence>
<accession>A0A1I0G3W9</accession>
<organism evidence="2 3">
    <name type="scientific">Thomasclavelia cocleata</name>
    <dbReference type="NCBI Taxonomy" id="69824"/>
    <lineage>
        <taxon>Bacteria</taxon>
        <taxon>Bacillati</taxon>
        <taxon>Bacillota</taxon>
        <taxon>Erysipelotrichia</taxon>
        <taxon>Erysipelotrichales</taxon>
        <taxon>Coprobacillaceae</taxon>
        <taxon>Thomasclavelia</taxon>
    </lineage>
</organism>
<protein>
    <submittedName>
        <fullName evidence="2">Uncharacterized protein YjbK</fullName>
    </submittedName>
</protein>
<dbReference type="GeneID" id="78288861"/>
<dbReference type="AlphaFoldDB" id="A0A1I0G3W9"/>
<dbReference type="PIRSF" id="PIRSF012526">
    <property type="entry name" value="CYTH_UCP012526"/>
    <property type="match status" value="1"/>
</dbReference>
<dbReference type="RefSeq" id="WP_092354842.1">
    <property type="nucleotide sequence ID" value="NZ_FOIN01000025.1"/>
</dbReference>
<dbReference type="Proteomes" id="UP000198558">
    <property type="component" value="Unassembled WGS sequence"/>
</dbReference>
<gene>
    <name evidence="2" type="ORF">SAMN04489758_12512</name>
</gene>
<evidence type="ECO:0000313" key="2">
    <source>
        <dbReference type="EMBL" id="SET65313.1"/>
    </source>
</evidence>
<dbReference type="CDD" id="cd07762">
    <property type="entry name" value="CYTH-like_Pase_1"/>
    <property type="match status" value="1"/>
</dbReference>
<dbReference type="SUPFAM" id="SSF55154">
    <property type="entry name" value="CYTH-like phosphatases"/>
    <property type="match status" value="1"/>
</dbReference>
<feature type="domain" description="CYTH" evidence="1">
    <location>
        <begin position="4"/>
        <end position="188"/>
    </location>
</feature>
<dbReference type="OrthoDB" id="1654293at2"/>
<dbReference type="EMBL" id="FOIN01000025">
    <property type="protein sequence ID" value="SET65313.1"/>
    <property type="molecule type" value="Genomic_DNA"/>
</dbReference>
<dbReference type="PROSITE" id="PS51707">
    <property type="entry name" value="CYTH"/>
    <property type="match status" value="1"/>
</dbReference>
<dbReference type="InterPro" id="IPR023577">
    <property type="entry name" value="CYTH_domain"/>
</dbReference>
<dbReference type="SMART" id="SM01118">
    <property type="entry name" value="CYTH"/>
    <property type="match status" value="1"/>
</dbReference>
<reference evidence="3" key="1">
    <citation type="submission" date="2016-10" db="EMBL/GenBank/DDBJ databases">
        <authorList>
            <person name="Varghese N."/>
            <person name="Submissions S."/>
        </authorList>
    </citation>
    <scope>NUCLEOTIDE SEQUENCE [LARGE SCALE GENOMIC DNA]</scope>
    <source>
        <strain evidence="3">DSM 1551</strain>
    </source>
</reference>
<dbReference type="InterPro" id="IPR009195">
    <property type="entry name" value="Uncharacterised_YjbK"/>
</dbReference>
<sequence length="189" mass="22838">MEENLEIEFKILITKNIYEQIISDYKITSSYQQTNYYLMHPILSKLKYTLRIRQKNNQYELTLKQPQIRGNLETNLIIDKKTKDKIIKHELITNEIFDLLKPYQLDSTMFITDHFLTTTRNEINTEYGLICIDYNQYNDLEDYELEYEITNYTLGKQYFLDFIKKYNLTYNTNCSSKITRLIKSLNNNK</sequence>
<dbReference type="Pfam" id="PF01928">
    <property type="entry name" value="CYTH"/>
    <property type="match status" value="1"/>
</dbReference>
<dbReference type="Gene3D" id="2.40.320.10">
    <property type="entry name" value="Hypothetical Protein Pfu-838710-001"/>
    <property type="match status" value="1"/>
</dbReference>
<evidence type="ECO:0000313" key="3">
    <source>
        <dbReference type="Proteomes" id="UP000198558"/>
    </source>
</evidence>
<proteinExistence type="predicted"/>